<feature type="chain" id="PRO_5042034426" evidence="1">
    <location>
        <begin position="21"/>
        <end position="252"/>
    </location>
</feature>
<dbReference type="Proteomes" id="UP001194746">
    <property type="component" value="Unassembled WGS sequence"/>
</dbReference>
<protein>
    <submittedName>
        <fullName evidence="2">Uncharacterized protein</fullName>
    </submittedName>
</protein>
<dbReference type="EMBL" id="VCAU01000029">
    <property type="protein sequence ID" value="KAF9890072.1"/>
    <property type="molecule type" value="Genomic_DNA"/>
</dbReference>
<dbReference type="Pfam" id="PF14099">
    <property type="entry name" value="Polysacc_lyase"/>
    <property type="match status" value="1"/>
</dbReference>
<dbReference type="InterPro" id="IPR025975">
    <property type="entry name" value="Polysacc_lyase"/>
</dbReference>
<feature type="signal peptide" evidence="1">
    <location>
        <begin position="1"/>
        <end position="20"/>
    </location>
</feature>
<dbReference type="AlphaFoldDB" id="A0AAD4CQV1"/>
<gene>
    <name evidence="2" type="ORF">FE257_006233</name>
</gene>
<keyword evidence="1" id="KW-0732">Signal</keyword>
<evidence type="ECO:0000256" key="1">
    <source>
        <dbReference type="SAM" id="SignalP"/>
    </source>
</evidence>
<reference evidence="2" key="2">
    <citation type="submission" date="2020-02" db="EMBL/GenBank/DDBJ databases">
        <authorList>
            <person name="Gilchrist C.L.M."/>
            <person name="Chooi Y.-H."/>
        </authorList>
    </citation>
    <scope>NUCLEOTIDE SEQUENCE</scope>
    <source>
        <strain evidence="2">MST-FP2251</strain>
    </source>
</reference>
<dbReference type="Gene3D" id="2.60.120.200">
    <property type="match status" value="1"/>
</dbReference>
<name>A0AAD4CQV1_ASPNN</name>
<reference evidence="2" key="1">
    <citation type="journal article" date="2019" name="Beilstein J. Org. Chem.">
        <title>Nanangenines: drimane sesquiterpenoids as the dominant metabolite cohort of a novel Australian fungus, Aspergillus nanangensis.</title>
        <authorList>
            <person name="Lacey H.J."/>
            <person name="Gilchrist C.L.M."/>
            <person name="Crombie A."/>
            <person name="Kalaitzis J.A."/>
            <person name="Vuong D."/>
            <person name="Rutledge P.J."/>
            <person name="Turner P."/>
            <person name="Pitt J.I."/>
            <person name="Lacey E."/>
            <person name="Chooi Y.H."/>
            <person name="Piggott A.M."/>
        </authorList>
    </citation>
    <scope>NUCLEOTIDE SEQUENCE</scope>
    <source>
        <strain evidence="2">MST-FP2251</strain>
    </source>
</reference>
<accession>A0AAD4CQV1</accession>
<evidence type="ECO:0000313" key="2">
    <source>
        <dbReference type="EMBL" id="KAF9890072.1"/>
    </source>
</evidence>
<proteinExistence type="predicted"/>
<organism evidence="2 3">
    <name type="scientific">Aspergillus nanangensis</name>
    <dbReference type="NCBI Taxonomy" id="2582783"/>
    <lineage>
        <taxon>Eukaryota</taxon>
        <taxon>Fungi</taxon>
        <taxon>Dikarya</taxon>
        <taxon>Ascomycota</taxon>
        <taxon>Pezizomycotina</taxon>
        <taxon>Eurotiomycetes</taxon>
        <taxon>Eurotiomycetidae</taxon>
        <taxon>Eurotiales</taxon>
        <taxon>Aspergillaceae</taxon>
        <taxon>Aspergillus</taxon>
        <taxon>Aspergillus subgen. Circumdati</taxon>
    </lineage>
</organism>
<comment type="caution">
    <text evidence="2">The sequence shown here is derived from an EMBL/GenBank/DDBJ whole genome shotgun (WGS) entry which is preliminary data.</text>
</comment>
<sequence>MRGILCQTLLGFALSSLSSAKVIFQDDFEGNLDQWKIQACPGGVEVSTDSARSGSHSAKFVVHDDDTNATCPDSPTENPRAQLSSKGLFSDGDDYFIGFSVMFPTGFPDITDWFMFFELYGPPYNGTPSMALFVSQDNRITFGRDASYNRDTIWTGGEIVPGKWRDIVLHVKFSTDPAIGFVQIWEDGQRQQLVGGDGYTVFYRTLNPELNYDGTPNAVILNQYRSKDTRYGPVTVYHDAVKVGTSLEEVSP</sequence>
<evidence type="ECO:0000313" key="3">
    <source>
        <dbReference type="Proteomes" id="UP001194746"/>
    </source>
</evidence>
<keyword evidence="3" id="KW-1185">Reference proteome</keyword>